<comment type="caution">
    <text evidence="2">The sequence shown here is derived from an EMBL/GenBank/DDBJ whole genome shotgun (WGS) entry which is preliminary data.</text>
</comment>
<evidence type="ECO:0000313" key="3">
    <source>
        <dbReference type="Proteomes" id="UP001596109"/>
    </source>
</evidence>
<dbReference type="Proteomes" id="UP001596109">
    <property type="component" value="Unassembled WGS sequence"/>
</dbReference>
<dbReference type="Pfam" id="PF00581">
    <property type="entry name" value="Rhodanese"/>
    <property type="match status" value="1"/>
</dbReference>
<dbReference type="InterPro" id="IPR036873">
    <property type="entry name" value="Rhodanese-like_dom_sf"/>
</dbReference>
<feature type="domain" description="Rhodanese" evidence="1">
    <location>
        <begin position="53"/>
        <end position="138"/>
    </location>
</feature>
<evidence type="ECO:0000313" key="2">
    <source>
        <dbReference type="EMBL" id="MFC5591641.1"/>
    </source>
</evidence>
<sequence>MNRKNRLLILSGLIVAIVIAVVASLNGTSKGVSENITEPHIVDTNTLTKMISSKEDMVIVDLREPELFSQSRVPSSINIPFEEIPSRYTELPNDKKIVFVCHTGRMGMESGNLLLENGFKQVYNLEGGIAKWTGELEK</sequence>
<dbReference type="InterPro" id="IPR050229">
    <property type="entry name" value="GlpE_sulfurtransferase"/>
</dbReference>
<accession>A0ABW0TQ63</accession>
<dbReference type="PROSITE" id="PS50206">
    <property type="entry name" value="RHODANESE_3"/>
    <property type="match status" value="1"/>
</dbReference>
<keyword evidence="3" id="KW-1185">Reference proteome</keyword>
<dbReference type="Gene3D" id="3.40.250.10">
    <property type="entry name" value="Rhodanese-like domain"/>
    <property type="match status" value="1"/>
</dbReference>
<organism evidence="2 3">
    <name type="scientific">Sporosarcina soli</name>
    <dbReference type="NCBI Taxonomy" id="334736"/>
    <lineage>
        <taxon>Bacteria</taxon>
        <taxon>Bacillati</taxon>
        <taxon>Bacillota</taxon>
        <taxon>Bacilli</taxon>
        <taxon>Bacillales</taxon>
        <taxon>Caryophanaceae</taxon>
        <taxon>Sporosarcina</taxon>
    </lineage>
</organism>
<protein>
    <submittedName>
        <fullName evidence="2">Rhodanese-like domain-containing protein</fullName>
    </submittedName>
</protein>
<dbReference type="SUPFAM" id="SSF52821">
    <property type="entry name" value="Rhodanese/Cell cycle control phosphatase"/>
    <property type="match status" value="1"/>
</dbReference>
<dbReference type="InterPro" id="IPR001763">
    <property type="entry name" value="Rhodanese-like_dom"/>
</dbReference>
<dbReference type="RefSeq" id="WP_381439678.1">
    <property type="nucleotide sequence ID" value="NZ_JBHSNO010000016.1"/>
</dbReference>
<reference evidence="3" key="1">
    <citation type="journal article" date="2019" name="Int. J. Syst. Evol. Microbiol.">
        <title>The Global Catalogue of Microorganisms (GCM) 10K type strain sequencing project: providing services to taxonomists for standard genome sequencing and annotation.</title>
        <authorList>
            <consortium name="The Broad Institute Genomics Platform"/>
            <consortium name="The Broad Institute Genome Sequencing Center for Infectious Disease"/>
            <person name="Wu L."/>
            <person name="Ma J."/>
        </authorList>
    </citation>
    <scope>NUCLEOTIDE SEQUENCE [LARGE SCALE GENOMIC DNA]</scope>
    <source>
        <strain evidence="3">CGMCC 4.1434</strain>
    </source>
</reference>
<dbReference type="PANTHER" id="PTHR43031">
    <property type="entry name" value="FAD-DEPENDENT OXIDOREDUCTASE"/>
    <property type="match status" value="1"/>
</dbReference>
<evidence type="ECO:0000259" key="1">
    <source>
        <dbReference type="PROSITE" id="PS50206"/>
    </source>
</evidence>
<proteinExistence type="predicted"/>
<dbReference type="SMART" id="SM00450">
    <property type="entry name" value="RHOD"/>
    <property type="match status" value="1"/>
</dbReference>
<name>A0ABW0TQ63_9BACL</name>
<dbReference type="EMBL" id="JBHSNO010000016">
    <property type="protein sequence ID" value="MFC5591641.1"/>
    <property type="molecule type" value="Genomic_DNA"/>
</dbReference>
<dbReference type="CDD" id="cd00158">
    <property type="entry name" value="RHOD"/>
    <property type="match status" value="1"/>
</dbReference>
<gene>
    <name evidence="2" type="ORF">ACFPRA_22405</name>
</gene>
<dbReference type="PANTHER" id="PTHR43031:SF1">
    <property type="entry name" value="PYRIDINE NUCLEOTIDE-DISULPHIDE OXIDOREDUCTASE"/>
    <property type="match status" value="1"/>
</dbReference>